<evidence type="ECO:0000313" key="1">
    <source>
        <dbReference type="EMBL" id="WOL07626.1"/>
    </source>
</evidence>
<dbReference type="EMBL" id="CP136894">
    <property type="protein sequence ID" value="WOL07626.1"/>
    <property type="molecule type" value="Genomic_DNA"/>
</dbReference>
<gene>
    <name evidence="1" type="ORF">Cni_G16371</name>
</gene>
<protein>
    <submittedName>
        <fullName evidence="1">Uncharacterized protein</fullName>
    </submittedName>
</protein>
<dbReference type="AlphaFoldDB" id="A0AAQ3QCI1"/>
<sequence>MRTLLPFSSTAPIASAVVATIVVRSFLPRPVRSSSFRGLRRRRPRCLLIRTFGNGGALHGITRSGINSRSRDALSCFPLWCSP</sequence>
<accession>A0AAQ3QCI1</accession>
<organism evidence="1 2">
    <name type="scientific">Canna indica</name>
    <name type="common">Indian-shot</name>
    <dbReference type="NCBI Taxonomy" id="4628"/>
    <lineage>
        <taxon>Eukaryota</taxon>
        <taxon>Viridiplantae</taxon>
        <taxon>Streptophyta</taxon>
        <taxon>Embryophyta</taxon>
        <taxon>Tracheophyta</taxon>
        <taxon>Spermatophyta</taxon>
        <taxon>Magnoliopsida</taxon>
        <taxon>Liliopsida</taxon>
        <taxon>Zingiberales</taxon>
        <taxon>Cannaceae</taxon>
        <taxon>Canna</taxon>
    </lineage>
</organism>
<reference evidence="1 2" key="1">
    <citation type="submission" date="2023-10" db="EMBL/GenBank/DDBJ databases">
        <title>Chromosome-scale genome assembly provides insights into flower coloration mechanisms of Canna indica.</title>
        <authorList>
            <person name="Li C."/>
        </authorList>
    </citation>
    <scope>NUCLEOTIDE SEQUENCE [LARGE SCALE GENOMIC DNA]</scope>
    <source>
        <tissue evidence="1">Flower</tissue>
    </source>
</reference>
<keyword evidence="2" id="KW-1185">Reference proteome</keyword>
<dbReference type="Proteomes" id="UP001327560">
    <property type="component" value="Chromosome 5"/>
</dbReference>
<name>A0AAQ3QCI1_9LILI</name>
<evidence type="ECO:0000313" key="2">
    <source>
        <dbReference type="Proteomes" id="UP001327560"/>
    </source>
</evidence>
<proteinExistence type="predicted"/>